<dbReference type="Proteomes" id="UP000290244">
    <property type="component" value="Chromosome"/>
</dbReference>
<dbReference type="RefSeq" id="WP_130599106.1">
    <property type="nucleotide sequence ID" value="NZ_CP034759.1"/>
</dbReference>
<protein>
    <submittedName>
        <fullName evidence="2">DUF3087 family protein</fullName>
    </submittedName>
</protein>
<dbReference type="Pfam" id="PF11286">
    <property type="entry name" value="DUF3087"/>
    <property type="match status" value="1"/>
</dbReference>
<dbReference type="AlphaFoldDB" id="A0A4P6P125"/>
<feature type="transmembrane region" description="Helical" evidence="1">
    <location>
        <begin position="78"/>
        <end position="97"/>
    </location>
</feature>
<organism evidence="2 3">
    <name type="scientific">Litorilituus sediminis</name>
    <dbReference type="NCBI Taxonomy" id="718192"/>
    <lineage>
        <taxon>Bacteria</taxon>
        <taxon>Pseudomonadati</taxon>
        <taxon>Pseudomonadota</taxon>
        <taxon>Gammaproteobacteria</taxon>
        <taxon>Alteromonadales</taxon>
        <taxon>Colwelliaceae</taxon>
        <taxon>Litorilituus</taxon>
    </lineage>
</organism>
<dbReference type="EMBL" id="CP034759">
    <property type="protein sequence ID" value="QBG34673.1"/>
    <property type="molecule type" value="Genomic_DNA"/>
</dbReference>
<dbReference type="OrthoDB" id="6118114at2"/>
<keyword evidence="1" id="KW-0472">Membrane</keyword>
<dbReference type="InterPro" id="IPR021438">
    <property type="entry name" value="DUF3087"/>
</dbReference>
<name>A0A4P6P125_9GAMM</name>
<accession>A0A4P6P125</accession>
<reference evidence="2 3" key="1">
    <citation type="submission" date="2018-12" db="EMBL/GenBank/DDBJ databases">
        <title>Complete genome of Litorilituus sediminis.</title>
        <authorList>
            <person name="Liu A."/>
            <person name="Rong J."/>
        </authorList>
    </citation>
    <scope>NUCLEOTIDE SEQUENCE [LARGE SCALE GENOMIC DNA]</scope>
    <source>
        <strain evidence="2 3">JCM 17549</strain>
    </source>
</reference>
<evidence type="ECO:0000256" key="1">
    <source>
        <dbReference type="SAM" id="Phobius"/>
    </source>
</evidence>
<dbReference type="KEGG" id="lsd:EMK97_02405"/>
<feature type="transmembrane region" description="Helical" evidence="1">
    <location>
        <begin position="15"/>
        <end position="41"/>
    </location>
</feature>
<evidence type="ECO:0000313" key="3">
    <source>
        <dbReference type="Proteomes" id="UP000290244"/>
    </source>
</evidence>
<keyword evidence="1" id="KW-1133">Transmembrane helix</keyword>
<gene>
    <name evidence="2" type="ORF">EMK97_02405</name>
</gene>
<keyword evidence="3" id="KW-1185">Reference proteome</keyword>
<keyword evidence="1" id="KW-0812">Transmembrane</keyword>
<sequence length="196" mass="22183">MQLIDINKAEYRKKLNIVIVGFLVTLLSLSLLFGSVLISVFSDVPYAMATQDSASKVEQVDTVQEGSKEEQSPSNFKFNLLGVILALLACAAILHSLRKHTLFTEIYYVWQLKQIQNQIYRKLKQIKQSAESQDEVALIILCFYYQSLRQVYQLDDNTLTMSTVELEINRLNDIISANGLTISAAQFDKSLLSSYS</sequence>
<evidence type="ECO:0000313" key="2">
    <source>
        <dbReference type="EMBL" id="QBG34673.1"/>
    </source>
</evidence>
<proteinExistence type="predicted"/>